<keyword evidence="2" id="KW-0479">Metal-binding</keyword>
<dbReference type="PANTHER" id="PTHR46696:SF1">
    <property type="entry name" value="CYTOCHROME P450 YJIB-RELATED"/>
    <property type="match status" value="1"/>
</dbReference>
<keyword evidence="2" id="KW-0408">Iron</keyword>
<dbReference type="PRINTS" id="PR00359">
    <property type="entry name" value="BP450"/>
</dbReference>
<evidence type="ECO:0000256" key="2">
    <source>
        <dbReference type="RuleBase" id="RU000461"/>
    </source>
</evidence>
<gene>
    <name evidence="4" type="primary">thcB_2</name>
    <name evidence="4" type="ORF">TRN7648_03046</name>
</gene>
<dbReference type="InterPro" id="IPR002397">
    <property type="entry name" value="Cyt_P450_B"/>
</dbReference>
<dbReference type="GO" id="GO:0016705">
    <property type="term" value="F:oxidoreductase activity, acting on paired donors, with incorporation or reduction of molecular oxygen"/>
    <property type="evidence" value="ECO:0007669"/>
    <property type="project" value="InterPro"/>
</dbReference>
<dbReference type="GO" id="GO:0020037">
    <property type="term" value="F:heme binding"/>
    <property type="evidence" value="ECO:0007669"/>
    <property type="project" value="InterPro"/>
</dbReference>
<accession>A0A0N7M0I9</accession>
<reference evidence="4 5" key="1">
    <citation type="submission" date="2015-09" db="EMBL/GenBank/DDBJ databases">
        <authorList>
            <consortium name="Swine Surveillance"/>
        </authorList>
    </citation>
    <scope>NUCLEOTIDE SEQUENCE [LARGE SCALE GENOMIC DNA]</scope>
    <source>
        <strain evidence="4 5">CECT 7648</strain>
    </source>
</reference>
<dbReference type="InterPro" id="IPR036396">
    <property type="entry name" value="Cyt_P450_sf"/>
</dbReference>
<dbReference type="STRING" id="441103.TRN7648_03046"/>
<proteinExistence type="inferred from homology"/>
<dbReference type="Pfam" id="PF00067">
    <property type="entry name" value="p450"/>
    <property type="match status" value="1"/>
</dbReference>
<keyword evidence="2 4" id="KW-0560">Oxidoreductase</keyword>
<dbReference type="InterPro" id="IPR017972">
    <property type="entry name" value="Cyt_P450_CS"/>
</dbReference>
<dbReference type="SUPFAM" id="SSF48264">
    <property type="entry name" value="Cytochrome P450"/>
    <property type="match status" value="1"/>
</dbReference>
<dbReference type="Gene3D" id="1.10.630.10">
    <property type="entry name" value="Cytochrome P450"/>
    <property type="match status" value="1"/>
</dbReference>
<keyword evidence="2" id="KW-0503">Monooxygenase</keyword>
<dbReference type="PROSITE" id="PS00086">
    <property type="entry name" value="CYTOCHROME_P450"/>
    <property type="match status" value="1"/>
</dbReference>
<evidence type="ECO:0000256" key="1">
    <source>
        <dbReference type="ARBA" id="ARBA00010617"/>
    </source>
</evidence>
<dbReference type="GO" id="GO:0005506">
    <property type="term" value="F:iron ion binding"/>
    <property type="evidence" value="ECO:0007669"/>
    <property type="project" value="InterPro"/>
</dbReference>
<name>A0A0N7M0I9_9RHOB</name>
<dbReference type="InterPro" id="IPR001128">
    <property type="entry name" value="Cyt_P450"/>
</dbReference>
<dbReference type="EC" id="1.14.-.-" evidence="4"/>
<comment type="similarity">
    <text evidence="1 2">Belongs to the cytochrome P450 family.</text>
</comment>
<sequence>MITGSANRDEEHFPSGEPLDITRQNARTHMSFGYGIHYCLGFQLAKMEAQELVAQLSERFPSLRLAPGFEAEYLRNITFRVPTSVMVEWDQV</sequence>
<dbReference type="GO" id="GO:0004497">
    <property type="term" value="F:monooxygenase activity"/>
    <property type="evidence" value="ECO:0007669"/>
    <property type="project" value="UniProtKB-KW"/>
</dbReference>
<evidence type="ECO:0000313" key="4">
    <source>
        <dbReference type="EMBL" id="CUH80593.1"/>
    </source>
</evidence>
<dbReference type="AlphaFoldDB" id="A0A0N7M0I9"/>
<dbReference type="PANTHER" id="PTHR46696">
    <property type="entry name" value="P450, PUTATIVE (EUROFUNG)-RELATED"/>
    <property type="match status" value="1"/>
</dbReference>
<dbReference type="EMBL" id="CYSE01000006">
    <property type="protein sequence ID" value="CUH80593.1"/>
    <property type="molecule type" value="Genomic_DNA"/>
</dbReference>
<organism evidence="4 5">
    <name type="scientific">Tropicibacter naphthalenivorans</name>
    <dbReference type="NCBI Taxonomy" id="441103"/>
    <lineage>
        <taxon>Bacteria</taxon>
        <taxon>Pseudomonadati</taxon>
        <taxon>Pseudomonadota</taxon>
        <taxon>Alphaproteobacteria</taxon>
        <taxon>Rhodobacterales</taxon>
        <taxon>Roseobacteraceae</taxon>
        <taxon>Tropicibacter</taxon>
    </lineage>
</organism>
<evidence type="ECO:0000313" key="5">
    <source>
        <dbReference type="Proteomes" id="UP000054935"/>
    </source>
</evidence>
<dbReference type="Proteomes" id="UP000054935">
    <property type="component" value="Unassembled WGS sequence"/>
</dbReference>
<keyword evidence="2" id="KW-0349">Heme</keyword>
<keyword evidence="5" id="KW-1185">Reference proteome</keyword>
<protein>
    <submittedName>
        <fullName evidence="4">Cytochrome P450 116</fullName>
        <ecNumber evidence="4">1.14.-.-</ecNumber>
    </submittedName>
</protein>
<feature type="region of interest" description="Disordered" evidence="3">
    <location>
        <begin position="1"/>
        <end position="22"/>
    </location>
</feature>
<evidence type="ECO:0000256" key="3">
    <source>
        <dbReference type="SAM" id="MobiDB-lite"/>
    </source>
</evidence>